<accession>A0A0T5VWX0</accession>
<name>A0A0T5VWX0_9SPHI</name>
<sequence length="282" mass="33167">MKPKLLTFFLIPLFVGVFIKESKAQNLNISFLLDLSDRIDPKRNPGLYQRDLQYIKSVEKVFVDHVMKKKMLLLKDQMQVFFNPIPKITNIDQLSQKLKVDFNPKTSKKDFQNIDRVYTDNPAKIYQYAIKDGNYVGSDIWRFFKNNVQQYCIKPQHRNILVILTDGYMYHKNSKIEIKGKSSYITPEFLSLKKLNTANYQSIMKKNNLGFISFPYNLKDLEIIVLGINPSVKNPYEEDVIKQYWTDWFKAMKVKKFDLRTTDLASSLEPVINDFIQGNHKP</sequence>
<evidence type="ECO:0000313" key="2">
    <source>
        <dbReference type="Proteomes" id="UP000051950"/>
    </source>
</evidence>
<keyword evidence="2" id="KW-1185">Reference proteome</keyword>
<evidence type="ECO:0008006" key="3">
    <source>
        <dbReference type="Google" id="ProtNLM"/>
    </source>
</evidence>
<organism evidence="1 2">
    <name type="scientific">Pedobacter ginsenosidimutans</name>
    <dbReference type="NCBI Taxonomy" id="687842"/>
    <lineage>
        <taxon>Bacteria</taxon>
        <taxon>Pseudomonadati</taxon>
        <taxon>Bacteroidota</taxon>
        <taxon>Sphingobacteriia</taxon>
        <taxon>Sphingobacteriales</taxon>
        <taxon>Sphingobacteriaceae</taxon>
        <taxon>Pedobacter</taxon>
    </lineage>
</organism>
<dbReference type="Proteomes" id="UP000051950">
    <property type="component" value="Unassembled WGS sequence"/>
</dbReference>
<proteinExistence type="predicted"/>
<dbReference type="STRING" id="687842.ASU31_02760"/>
<comment type="caution">
    <text evidence="1">The sequence shown here is derived from an EMBL/GenBank/DDBJ whole genome shotgun (WGS) entry which is preliminary data.</text>
</comment>
<gene>
    <name evidence="1" type="ORF">ASU31_02760</name>
</gene>
<evidence type="ECO:0000313" key="1">
    <source>
        <dbReference type="EMBL" id="KRT17701.1"/>
    </source>
</evidence>
<dbReference type="AlphaFoldDB" id="A0A0T5VWX0"/>
<protein>
    <recommendedName>
        <fullName evidence="3">VWFA domain-containing protein</fullName>
    </recommendedName>
</protein>
<dbReference type="EMBL" id="LMZQ01000002">
    <property type="protein sequence ID" value="KRT17701.1"/>
    <property type="molecule type" value="Genomic_DNA"/>
</dbReference>
<reference evidence="1 2" key="1">
    <citation type="submission" date="2015-11" db="EMBL/GenBank/DDBJ databases">
        <title>Sequence of Pedobacter ginsenosidimutans.</title>
        <authorList>
            <person name="Carson E."/>
            <person name="Keyser V."/>
            <person name="Newman J."/>
            <person name="Miller J."/>
        </authorList>
    </citation>
    <scope>NUCLEOTIDE SEQUENCE [LARGE SCALE GENOMIC DNA]</scope>
    <source>
        <strain evidence="1 2">KACC 14530</strain>
    </source>
</reference>
<dbReference type="OrthoDB" id="945646at2"/>
<dbReference type="RefSeq" id="WP_057931083.1">
    <property type="nucleotide sequence ID" value="NZ_LMZQ01000002.1"/>
</dbReference>